<keyword evidence="1" id="KW-0472">Membrane</keyword>
<sequence>MKRGLVGAPRRRRSQVRVREADEELDRAVRAVVRAQLRLALTTCGLVAAVLVLLTATFALVPAVRAADVLGVPLPWVVLTIVVHPLWFALAWTHVRRCERLERRLPTLRSNGPP</sequence>
<dbReference type="OrthoDB" id="5186135at2"/>
<dbReference type="Proteomes" id="UP000265768">
    <property type="component" value="Unassembled WGS sequence"/>
</dbReference>
<dbReference type="EMBL" id="QZEY01000007">
    <property type="protein sequence ID" value="RJL31386.1"/>
    <property type="molecule type" value="Genomic_DNA"/>
</dbReference>
<name>A0A3A4ANZ3_9ACTN</name>
<gene>
    <name evidence="2" type="ORF">D5H75_20335</name>
</gene>
<reference evidence="2 3" key="1">
    <citation type="submission" date="2018-09" db="EMBL/GenBank/DDBJ databases">
        <title>YIM 75507 draft genome.</title>
        <authorList>
            <person name="Tang S."/>
            <person name="Feng Y."/>
        </authorList>
    </citation>
    <scope>NUCLEOTIDE SEQUENCE [LARGE SCALE GENOMIC DNA]</scope>
    <source>
        <strain evidence="2 3">YIM 75507</strain>
    </source>
</reference>
<feature type="transmembrane region" description="Helical" evidence="1">
    <location>
        <begin position="73"/>
        <end position="95"/>
    </location>
</feature>
<evidence type="ECO:0000313" key="2">
    <source>
        <dbReference type="EMBL" id="RJL31386.1"/>
    </source>
</evidence>
<organism evidence="2 3">
    <name type="scientific">Bailinhaonella thermotolerans</name>
    <dbReference type="NCBI Taxonomy" id="1070861"/>
    <lineage>
        <taxon>Bacteria</taxon>
        <taxon>Bacillati</taxon>
        <taxon>Actinomycetota</taxon>
        <taxon>Actinomycetes</taxon>
        <taxon>Streptosporangiales</taxon>
        <taxon>Streptosporangiaceae</taxon>
        <taxon>Bailinhaonella</taxon>
    </lineage>
</organism>
<evidence type="ECO:0000256" key="1">
    <source>
        <dbReference type="SAM" id="Phobius"/>
    </source>
</evidence>
<proteinExistence type="predicted"/>
<keyword evidence="1" id="KW-0812">Transmembrane</keyword>
<keyword evidence="1" id="KW-1133">Transmembrane helix</keyword>
<dbReference type="RefSeq" id="WP_119928071.1">
    <property type="nucleotide sequence ID" value="NZ_QZEY01000007.1"/>
</dbReference>
<comment type="caution">
    <text evidence="2">The sequence shown here is derived from an EMBL/GenBank/DDBJ whole genome shotgun (WGS) entry which is preliminary data.</text>
</comment>
<feature type="transmembrane region" description="Helical" evidence="1">
    <location>
        <begin position="39"/>
        <end position="61"/>
    </location>
</feature>
<accession>A0A3A4ANZ3</accession>
<keyword evidence="3" id="KW-1185">Reference proteome</keyword>
<protein>
    <recommendedName>
        <fullName evidence="4">DUF485 domain-containing protein</fullName>
    </recommendedName>
</protein>
<dbReference type="AlphaFoldDB" id="A0A3A4ANZ3"/>
<evidence type="ECO:0008006" key="4">
    <source>
        <dbReference type="Google" id="ProtNLM"/>
    </source>
</evidence>
<evidence type="ECO:0000313" key="3">
    <source>
        <dbReference type="Proteomes" id="UP000265768"/>
    </source>
</evidence>